<keyword evidence="7" id="KW-1185">Reference proteome</keyword>
<dbReference type="EMBL" id="NMRN01000074">
    <property type="protein sequence ID" value="PAS91570.1"/>
    <property type="molecule type" value="Genomic_DNA"/>
</dbReference>
<dbReference type="NCBIfam" id="NF006771">
    <property type="entry name" value="PRK09290.1-5"/>
    <property type="match status" value="1"/>
</dbReference>
<dbReference type="Pfam" id="PF01546">
    <property type="entry name" value="Peptidase_M20"/>
    <property type="match status" value="1"/>
</dbReference>
<evidence type="ECO:0000256" key="1">
    <source>
        <dbReference type="ARBA" id="ARBA00006153"/>
    </source>
</evidence>
<dbReference type="Gene3D" id="3.40.630.10">
    <property type="entry name" value="Zn peptidases"/>
    <property type="match status" value="1"/>
</dbReference>
<feature type="binding site" evidence="3">
    <location>
        <position position="227"/>
    </location>
    <ligand>
        <name>Zn(2+)</name>
        <dbReference type="ChEBI" id="CHEBI:29105"/>
        <label>1</label>
    </ligand>
</feature>
<dbReference type="OrthoDB" id="9808195at2"/>
<evidence type="ECO:0000256" key="2">
    <source>
        <dbReference type="ARBA" id="ARBA00022801"/>
    </source>
</evidence>
<dbReference type="NCBIfam" id="NF006769">
    <property type="entry name" value="PRK09290.1-3"/>
    <property type="match status" value="1"/>
</dbReference>
<comment type="similarity">
    <text evidence="1">Belongs to the peptidase M20 family.</text>
</comment>
<feature type="binding site" evidence="3">
    <location>
        <position position="120"/>
    </location>
    <ligand>
        <name>Zn(2+)</name>
        <dbReference type="ChEBI" id="CHEBI:29105"/>
        <label>1</label>
    </ligand>
</feature>
<dbReference type="SUPFAM" id="SSF55031">
    <property type="entry name" value="Bacterial exopeptidase dimerisation domain"/>
    <property type="match status" value="1"/>
</dbReference>
<keyword evidence="2 5" id="KW-0378">Hydrolase</keyword>
<dbReference type="Proteomes" id="UP000623509">
    <property type="component" value="Unassembled WGS sequence"/>
</dbReference>
<feature type="binding site" evidence="3">
    <location>
        <position position="166"/>
    </location>
    <ligand>
        <name>Zn(2+)</name>
        <dbReference type="ChEBI" id="CHEBI:29105"/>
        <label>2</label>
    </ligand>
</feature>
<comment type="cofactor">
    <cofactor evidence="3">
        <name>Zn(2+)</name>
        <dbReference type="ChEBI" id="CHEBI:29105"/>
    </cofactor>
    <text evidence="3">Binds 2 Zn(2+) ions per subunit.</text>
</comment>
<keyword evidence="3" id="KW-0862">Zinc</keyword>
<feature type="binding site" evidence="3">
    <location>
        <position position="419"/>
    </location>
    <ligand>
        <name>Zn(2+)</name>
        <dbReference type="ChEBI" id="CHEBI:29105"/>
        <label>2</label>
    </ligand>
</feature>
<comment type="caution">
    <text evidence="5">The sequence shown here is derived from an EMBL/GenBank/DDBJ whole genome shotgun (WGS) entry which is preliminary data.</text>
</comment>
<name>A0A272EPG9_9RHOO</name>
<dbReference type="Gene3D" id="3.30.70.360">
    <property type="match status" value="1"/>
</dbReference>
<dbReference type="InterPro" id="IPR010158">
    <property type="entry name" value="Amidase_Cbmase"/>
</dbReference>
<dbReference type="InterPro" id="IPR036264">
    <property type="entry name" value="Bact_exopeptidase_dim_dom"/>
</dbReference>
<feature type="binding site" evidence="3">
    <location>
        <position position="131"/>
    </location>
    <ligand>
        <name>Zn(2+)</name>
        <dbReference type="ChEBI" id="CHEBI:29105"/>
        <label>2</label>
    </ligand>
</feature>
<dbReference type="NCBIfam" id="TIGR01879">
    <property type="entry name" value="hydantase"/>
    <property type="match status" value="1"/>
</dbReference>
<evidence type="ECO:0000256" key="3">
    <source>
        <dbReference type="PIRSR" id="PIRSR001235-1"/>
    </source>
</evidence>
<reference evidence="5 6" key="2">
    <citation type="submission" date="2017-07" db="EMBL/GenBank/DDBJ databases">
        <title>Candidatus Dactylopiibacterium carminicum, a nitrogen-fixing symbiont of the cochineal insect Dactylopius coccus and Dactylopius opuntiae (Hemiptera: Coccoidea: Dactylopiidae).</title>
        <authorList>
            <person name="Vera A."/>
        </authorList>
    </citation>
    <scope>NUCLEOTIDE SEQUENCE [LARGE SCALE GENOMIC DNA]</scope>
    <source>
        <strain evidence="5 6">NFDCM</strain>
    </source>
</reference>
<feature type="binding site" evidence="3">
    <location>
        <position position="131"/>
    </location>
    <ligand>
        <name>Zn(2+)</name>
        <dbReference type="ChEBI" id="CHEBI:29105"/>
        <label>1</label>
    </ligand>
</feature>
<dbReference type="PANTHER" id="PTHR32494:SF5">
    <property type="entry name" value="ALLANTOATE AMIDOHYDROLASE"/>
    <property type="match status" value="1"/>
</dbReference>
<dbReference type="InterPro" id="IPR001261">
    <property type="entry name" value="ArgE/DapE_CS"/>
</dbReference>
<dbReference type="Proteomes" id="UP000216107">
    <property type="component" value="Unassembled WGS sequence"/>
</dbReference>
<dbReference type="GO" id="GO:0046872">
    <property type="term" value="F:metal ion binding"/>
    <property type="evidence" value="ECO:0007669"/>
    <property type="project" value="UniProtKB-KW"/>
</dbReference>
<keyword evidence="3" id="KW-0479">Metal-binding</keyword>
<dbReference type="EMBL" id="MDUX01000071">
    <property type="protein sequence ID" value="KAF7597997.1"/>
    <property type="molecule type" value="Genomic_DNA"/>
</dbReference>
<dbReference type="GO" id="GO:0016813">
    <property type="term" value="F:hydrolase activity, acting on carbon-nitrogen (but not peptide) bonds, in linear amidines"/>
    <property type="evidence" value="ECO:0007669"/>
    <property type="project" value="InterPro"/>
</dbReference>
<dbReference type="PIRSF" id="PIRSF001235">
    <property type="entry name" value="Amidase_carbamoylase"/>
    <property type="match status" value="1"/>
</dbReference>
<evidence type="ECO:0000313" key="6">
    <source>
        <dbReference type="Proteomes" id="UP000216107"/>
    </source>
</evidence>
<reference evidence="4 7" key="1">
    <citation type="submission" date="2016-08" db="EMBL/GenBank/DDBJ databases">
        <title>Candidatus Dactylopiibacterium carminicum genome sequence.</title>
        <authorList>
            <person name="Ramirez-Puebla S.T."/>
            <person name="Ormeno-Orrillo E."/>
            <person name="Vera-Ponce De Leon A."/>
            <person name="Luis L."/>
            <person name="Sanchez-Flores A."/>
            <person name="Monica R."/>
            <person name="Martinez-Romero E."/>
        </authorList>
    </citation>
    <scope>NUCLEOTIDE SEQUENCE [LARGE SCALE GENOMIC DNA]</scope>
    <source>
        <strain evidence="4">END1</strain>
    </source>
</reference>
<protein>
    <submittedName>
        <fullName evidence="5">Zn-dependent hydrolase</fullName>
    </submittedName>
</protein>
<sequence length="448" mass="47634">MKAACCSSAARRIPTPRCTNSWWVPARQRSARQTSVTDTVFPRIDAERLLASLQSLGQLGALPGGGVNRLALTDADRLGRDWTVQRMRELGMEVRIDAIGNGIAVYPGQEDRPPVMMGSHIDTVRTGGLYDGNYGVLAGLEVIATLRDAGLRTRRPLAVAFFTNEEGARFQPNMMGSLVYVGGLPLADALTTHGIDGPTVGAELARIGYAGAAPVGAPQVDSYVELHIEQGLVLEQQGRQIGIVEGVQGISWTEFTLEGTSNHAGTTPMAMRHDAGLVASRIAVFARELALRLGGRQLATVGLMEMRPGLVNVVPNEVLFTVDLRNTDEAVLQQAEAELLAFAAQAAEAEGVRCRTRPLARFAPVAFDPRVVEEVAAQAGVLGLSTLRMPSGAGHDAQILARVCPAGMIFVPSAGGLSHNVREYTAPQALAQGAQVLLQVVMQLADRP</sequence>
<dbReference type="SUPFAM" id="SSF53187">
    <property type="entry name" value="Zn-dependent exopeptidases"/>
    <property type="match status" value="1"/>
</dbReference>
<proteinExistence type="inferred from homology"/>
<accession>A0A272EPG9</accession>
<organism evidence="5 6">
    <name type="scientific">Candidatus Dactylopiibacterium carminicum</name>
    <dbReference type="NCBI Taxonomy" id="857335"/>
    <lineage>
        <taxon>Bacteria</taxon>
        <taxon>Pseudomonadati</taxon>
        <taxon>Pseudomonadota</taxon>
        <taxon>Betaproteobacteria</taxon>
        <taxon>Rhodocyclales</taxon>
        <taxon>Rhodocyclaceae</taxon>
        <taxon>Candidatus Dactylopiibacterium</taxon>
    </lineage>
</organism>
<gene>
    <name evidence="4" type="ORF">BGI27_15710</name>
    <name evidence="5" type="ORF">CGU29_15755</name>
</gene>
<evidence type="ECO:0000313" key="5">
    <source>
        <dbReference type="EMBL" id="PAS91570.1"/>
    </source>
</evidence>
<dbReference type="InterPro" id="IPR002933">
    <property type="entry name" value="Peptidase_M20"/>
</dbReference>
<dbReference type="PROSITE" id="PS00758">
    <property type="entry name" value="ARGE_DAPE_CPG2_1"/>
    <property type="match status" value="1"/>
</dbReference>
<dbReference type="PANTHER" id="PTHR32494">
    <property type="entry name" value="ALLANTOATE DEIMINASE-RELATED"/>
    <property type="match status" value="1"/>
</dbReference>
<dbReference type="CDD" id="cd03884">
    <property type="entry name" value="M20_bAS"/>
    <property type="match status" value="1"/>
</dbReference>
<dbReference type="AlphaFoldDB" id="A0A272EPG9"/>
<evidence type="ECO:0000313" key="7">
    <source>
        <dbReference type="Proteomes" id="UP000623509"/>
    </source>
</evidence>
<evidence type="ECO:0000313" key="4">
    <source>
        <dbReference type="EMBL" id="KAF7597997.1"/>
    </source>
</evidence>